<keyword evidence="1" id="KW-0812">Transmembrane</keyword>
<keyword evidence="3" id="KW-1185">Reference proteome</keyword>
<sequence length="78" mass="8015">MKDSEAKPRFPLTLAVLSWSGGLVGAFLGLRYAGALNTTPAWLGPAILVGSLALVLAGVLALPAAIRALRHRRSGPAP</sequence>
<dbReference type="Proteomes" id="UP001156940">
    <property type="component" value="Unassembled WGS sequence"/>
</dbReference>
<dbReference type="EMBL" id="JARXRM010000012">
    <property type="protein sequence ID" value="MDH5821893.1"/>
    <property type="molecule type" value="Genomic_DNA"/>
</dbReference>
<evidence type="ECO:0000313" key="3">
    <source>
        <dbReference type="Proteomes" id="UP001156940"/>
    </source>
</evidence>
<proteinExistence type="predicted"/>
<feature type="transmembrane region" description="Helical" evidence="1">
    <location>
        <begin position="12"/>
        <end position="30"/>
    </location>
</feature>
<evidence type="ECO:0000256" key="1">
    <source>
        <dbReference type="SAM" id="Phobius"/>
    </source>
</evidence>
<organism evidence="2 3">
    <name type="scientific">Luteimonas endophytica</name>
    <dbReference type="NCBI Taxonomy" id="3042023"/>
    <lineage>
        <taxon>Bacteria</taxon>
        <taxon>Pseudomonadati</taxon>
        <taxon>Pseudomonadota</taxon>
        <taxon>Gammaproteobacteria</taxon>
        <taxon>Lysobacterales</taxon>
        <taxon>Lysobacteraceae</taxon>
        <taxon>Luteimonas</taxon>
    </lineage>
</organism>
<accession>A0ABT6J6U6</accession>
<keyword evidence="1" id="KW-0472">Membrane</keyword>
<evidence type="ECO:0000313" key="2">
    <source>
        <dbReference type="EMBL" id="MDH5821893.1"/>
    </source>
</evidence>
<reference evidence="2 3" key="1">
    <citation type="submission" date="2023-04" db="EMBL/GenBank/DDBJ databases">
        <title>Luteimonas endophyticus RD2P54.</title>
        <authorList>
            <person name="Sun J.-Q."/>
        </authorList>
    </citation>
    <scope>NUCLEOTIDE SEQUENCE [LARGE SCALE GENOMIC DNA]</scope>
    <source>
        <strain evidence="2 3">RD2P54</strain>
    </source>
</reference>
<keyword evidence="1" id="KW-1133">Transmembrane helix</keyword>
<feature type="transmembrane region" description="Helical" evidence="1">
    <location>
        <begin position="42"/>
        <end position="66"/>
    </location>
</feature>
<protein>
    <submittedName>
        <fullName evidence="2">Uncharacterized protein</fullName>
    </submittedName>
</protein>
<gene>
    <name evidence="2" type="ORF">QFW77_02640</name>
</gene>
<name>A0ABT6J6U6_9GAMM</name>
<dbReference type="RefSeq" id="WP_280572692.1">
    <property type="nucleotide sequence ID" value="NZ_JARXRM010000012.1"/>
</dbReference>
<comment type="caution">
    <text evidence="2">The sequence shown here is derived from an EMBL/GenBank/DDBJ whole genome shotgun (WGS) entry which is preliminary data.</text>
</comment>